<feature type="binding site" evidence="1">
    <location>
        <position position="114"/>
    </location>
    <ligand>
        <name>Mn(2+)</name>
        <dbReference type="ChEBI" id="CHEBI:29035"/>
        <label>2</label>
    </ligand>
</feature>
<feature type="domain" description="Peptidase M20 dimerisation" evidence="2">
    <location>
        <begin position="198"/>
        <end position="290"/>
    </location>
</feature>
<proteinExistence type="predicted"/>
<dbReference type="Proteomes" id="UP000591071">
    <property type="component" value="Unassembled WGS sequence"/>
</dbReference>
<evidence type="ECO:0000256" key="1">
    <source>
        <dbReference type="PIRSR" id="PIRSR005962-1"/>
    </source>
</evidence>
<dbReference type="SUPFAM" id="SSF53187">
    <property type="entry name" value="Zn-dependent exopeptidases"/>
    <property type="match status" value="1"/>
</dbReference>
<dbReference type="GO" id="GO:0016787">
    <property type="term" value="F:hydrolase activity"/>
    <property type="evidence" value="ECO:0007669"/>
    <property type="project" value="UniProtKB-KW"/>
</dbReference>
<dbReference type="InterPro" id="IPR036264">
    <property type="entry name" value="Bact_exopeptidase_dim_dom"/>
</dbReference>
<feature type="binding site" evidence="1">
    <location>
        <position position="150"/>
    </location>
    <ligand>
        <name>Mn(2+)</name>
        <dbReference type="ChEBI" id="CHEBI:29035"/>
        <label>2</label>
    </ligand>
</feature>
<protein>
    <submittedName>
        <fullName evidence="3">Amidohydrolase</fullName>
    </submittedName>
</protein>
<feature type="binding site" evidence="1">
    <location>
        <position position="375"/>
    </location>
    <ligand>
        <name>Mn(2+)</name>
        <dbReference type="ChEBI" id="CHEBI:29035"/>
        <label>2</label>
    </ligand>
</feature>
<dbReference type="Gene3D" id="3.40.630.10">
    <property type="entry name" value="Zn peptidases"/>
    <property type="match status" value="1"/>
</dbReference>
<comment type="cofactor">
    <cofactor evidence="1">
        <name>Mn(2+)</name>
        <dbReference type="ChEBI" id="CHEBI:29035"/>
    </cofactor>
    <text evidence="1">The Mn(2+) ion enhances activity.</text>
</comment>
<evidence type="ECO:0000259" key="2">
    <source>
        <dbReference type="Pfam" id="PF07687"/>
    </source>
</evidence>
<comment type="caution">
    <text evidence="3">The sequence shown here is derived from an EMBL/GenBank/DDBJ whole genome shotgun (WGS) entry which is preliminary data.</text>
</comment>
<accession>A0A848BUB4</accession>
<dbReference type="PANTHER" id="PTHR11014">
    <property type="entry name" value="PEPTIDASE M20 FAMILY MEMBER"/>
    <property type="match status" value="1"/>
</dbReference>
<keyword evidence="3" id="KW-0378">Hydrolase</keyword>
<dbReference type="EMBL" id="JABAFG010000005">
    <property type="protein sequence ID" value="NME27804.1"/>
    <property type="molecule type" value="Genomic_DNA"/>
</dbReference>
<dbReference type="GO" id="GO:0046872">
    <property type="term" value="F:metal ion binding"/>
    <property type="evidence" value="ECO:0007669"/>
    <property type="project" value="UniProtKB-KW"/>
</dbReference>
<dbReference type="PANTHER" id="PTHR11014:SF63">
    <property type="entry name" value="METALLOPEPTIDASE, PUTATIVE (AFU_ORTHOLOGUE AFUA_6G09600)-RELATED"/>
    <property type="match status" value="1"/>
</dbReference>
<dbReference type="AlphaFoldDB" id="A0A848BUB4"/>
<keyword evidence="1" id="KW-0464">Manganese</keyword>
<dbReference type="Gene3D" id="3.30.70.360">
    <property type="match status" value="1"/>
</dbReference>
<feature type="binding site" evidence="1">
    <location>
        <position position="175"/>
    </location>
    <ligand>
        <name>Mn(2+)</name>
        <dbReference type="ChEBI" id="CHEBI:29035"/>
        <label>2</label>
    </ligand>
</feature>
<keyword evidence="1" id="KW-0479">Metal-binding</keyword>
<reference evidence="3 4" key="1">
    <citation type="submission" date="2020-04" db="EMBL/GenBank/DDBJ databases">
        <authorList>
            <person name="Hitch T.C.A."/>
            <person name="Wylensek D."/>
            <person name="Clavel T."/>
        </authorList>
    </citation>
    <scope>NUCLEOTIDE SEQUENCE [LARGE SCALE GENOMIC DNA]</scope>
    <source>
        <strain evidence="3 4">Oil-RF-744-FAT-WT-6-1</strain>
    </source>
</reference>
<dbReference type="SUPFAM" id="SSF55031">
    <property type="entry name" value="Bacterial exopeptidase dimerisation domain"/>
    <property type="match status" value="1"/>
</dbReference>
<organism evidence="3 4">
    <name type="scientific">Megasphaera hexanoica</name>
    <dbReference type="NCBI Taxonomy" id="1675036"/>
    <lineage>
        <taxon>Bacteria</taxon>
        <taxon>Bacillati</taxon>
        <taxon>Bacillota</taxon>
        <taxon>Negativicutes</taxon>
        <taxon>Veillonellales</taxon>
        <taxon>Veillonellaceae</taxon>
        <taxon>Megasphaera</taxon>
    </lineage>
</organism>
<evidence type="ECO:0000313" key="4">
    <source>
        <dbReference type="Proteomes" id="UP000591071"/>
    </source>
</evidence>
<dbReference type="InterPro" id="IPR002933">
    <property type="entry name" value="Peptidase_M20"/>
</dbReference>
<dbReference type="InterPro" id="IPR017439">
    <property type="entry name" value="Amidohydrolase"/>
</dbReference>
<dbReference type="Pfam" id="PF01546">
    <property type="entry name" value="Peptidase_M20"/>
    <property type="match status" value="1"/>
</dbReference>
<gene>
    <name evidence="3" type="ORF">HF872_04095</name>
</gene>
<dbReference type="Pfam" id="PF07687">
    <property type="entry name" value="M20_dimer"/>
    <property type="match status" value="1"/>
</dbReference>
<dbReference type="PIRSF" id="PIRSF005962">
    <property type="entry name" value="Pept_M20D_amidohydro"/>
    <property type="match status" value="1"/>
</dbReference>
<sequence>MLLLYYRKRVIPMTDVKKLVEEYGDQIIKNRRYLHAHPELSFQETNTAAWIRDHLTKAGIELMPGITGNSTVGFLKGSQPGPSIGLRADFDALGLTETNDLPYKSTNPGVMHACGHDAHASILMAVAETLARHRELVRGTVYFVFEQGEEFLPGGAQQLVKDGIMDHIDYMFAIHVNASAPLGQIDIHDGVRFAAVGTYDFKIRGKGGHGGFPHKANNPIFAASELVNDIALIPALKCDPLANCTVSVSYLHCGVEGVANVIPETVSMGGCVRVLDTDLRQSVMEEIERLGNSICAAHQCEVKTTMVYGYPACKNDASCVSIMQDTAGAMGITVIDCPPSLGAEDFGYFSEQKPAAVAWFGMGDPTGTHELTPHHNPKFYLYDEKGLPLALEYMLSVYLKAANTL</sequence>
<feature type="binding site" evidence="1">
    <location>
        <position position="116"/>
    </location>
    <ligand>
        <name>Mn(2+)</name>
        <dbReference type="ChEBI" id="CHEBI:29035"/>
        <label>2</label>
    </ligand>
</feature>
<name>A0A848BUB4_9FIRM</name>
<dbReference type="NCBIfam" id="TIGR01891">
    <property type="entry name" value="amidohydrolases"/>
    <property type="match status" value="1"/>
</dbReference>
<dbReference type="InterPro" id="IPR011650">
    <property type="entry name" value="Peptidase_M20_dimer"/>
</dbReference>
<evidence type="ECO:0000313" key="3">
    <source>
        <dbReference type="EMBL" id="NME27804.1"/>
    </source>
</evidence>